<gene>
    <name evidence="11" type="primary">Tri1</name>
    <name evidence="13" type="synonym">TRI1</name>
</gene>
<evidence type="ECO:0000256" key="6">
    <source>
        <dbReference type="ARBA" id="ARBA00023004"/>
    </source>
</evidence>
<keyword evidence="6 8" id="KW-0408">Iron</keyword>
<evidence type="ECO:0000313" key="15">
    <source>
        <dbReference type="EMBL" id="AOC89156.1"/>
    </source>
</evidence>
<dbReference type="EMBL" id="KX183378">
    <property type="protein sequence ID" value="AOC89249.1"/>
    <property type="molecule type" value="Genomic_DNA"/>
</dbReference>
<evidence type="ECO:0000256" key="8">
    <source>
        <dbReference type="PIRSR" id="PIRSR602403-1"/>
    </source>
</evidence>
<dbReference type="EMBL" id="KX183284">
    <property type="protein sequence ID" value="AOC89155.1"/>
    <property type="molecule type" value="Genomic_DNA"/>
</dbReference>
<dbReference type="InterPro" id="IPR017972">
    <property type="entry name" value="Cyt_P450_CS"/>
</dbReference>
<evidence type="ECO:0000313" key="10">
    <source>
        <dbReference type="EMBL" id="AIU41071.1"/>
    </source>
</evidence>
<evidence type="ECO:0000313" key="45">
    <source>
        <dbReference type="EMBL" id="AOC89255.1"/>
    </source>
</evidence>
<dbReference type="EMBL" id="KX183283">
    <property type="protein sequence ID" value="AOC89154.1"/>
    <property type="molecule type" value="Genomic_DNA"/>
</dbReference>
<reference evidence="11" key="1">
    <citation type="journal article" date="2014" name="Fungal Genet. Biol.">
        <title>Temporal dynamics and population genetic structure of Fusarium graminearum in the upper Midwestern United States.</title>
        <authorList>
            <person name="Liang J.M."/>
            <person name="Xayamongkhon H."/>
            <person name="Broz K."/>
            <person name="Dong Y."/>
            <person name="McCormick S.P."/>
            <person name="Abramova S."/>
            <person name="Ward T.J."/>
            <person name="Ma Z.H."/>
            <person name="Kistler H.C."/>
        </authorList>
    </citation>
    <scope>NUCLEOTIDE SEQUENCE</scope>
    <source>
        <strain evidence="10">02-264</strain>
        <strain evidence="11">03-348</strain>
        <strain evidence="12">06-204</strain>
    </source>
</reference>
<evidence type="ECO:0000313" key="27">
    <source>
        <dbReference type="EMBL" id="AOC89229.1"/>
    </source>
</evidence>
<dbReference type="EMBL" id="KX183557">
    <property type="protein sequence ID" value="AOC89428.1"/>
    <property type="molecule type" value="Genomic_DNA"/>
</dbReference>
<comment type="cofactor">
    <cofactor evidence="1 8">
        <name>heme</name>
        <dbReference type="ChEBI" id="CHEBI:30413"/>
    </cofactor>
</comment>
<evidence type="ECO:0000313" key="38">
    <source>
        <dbReference type="EMBL" id="AOC89248.1"/>
    </source>
</evidence>
<evidence type="ECO:0000256" key="4">
    <source>
        <dbReference type="ARBA" id="ARBA00022723"/>
    </source>
</evidence>
<evidence type="ECO:0000256" key="9">
    <source>
        <dbReference type="RuleBase" id="RU000461"/>
    </source>
</evidence>
<dbReference type="EMBL" id="KX183377">
    <property type="protein sequence ID" value="AOC89248.1"/>
    <property type="molecule type" value="Genomic_DNA"/>
</dbReference>
<evidence type="ECO:0000313" key="20">
    <source>
        <dbReference type="EMBL" id="AOC89162.1"/>
    </source>
</evidence>
<dbReference type="AlphaFoldDB" id="A0A097P8M8"/>
<keyword evidence="7 9" id="KW-0503">Monooxygenase</keyword>
<dbReference type="PROSITE" id="PS00086">
    <property type="entry name" value="CYTOCHROME_P450"/>
    <property type="match status" value="1"/>
</dbReference>
<evidence type="ECO:0000313" key="48">
    <source>
        <dbReference type="EMBL" id="AOC89428.1"/>
    </source>
</evidence>
<dbReference type="GO" id="GO:0016705">
    <property type="term" value="F:oxidoreductase activity, acting on paired donors, with incorporation or reduction of molecular oxygen"/>
    <property type="evidence" value="ECO:0007669"/>
    <property type="project" value="InterPro"/>
</dbReference>
<evidence type="ECO:0000313" key="21">
    <source>
        <dbReference type="EMBL" id="AOC89163.1"/>
    </source>
</evidence>
<keyword evidence="5 9" id="KW-0560">Oxidoreductase</keyword>
<evidence type="ECO:0000313" key="43">
    <source>
        <dbReference type="EMBL" id="AOC89253.1"/>
    </source>
</evidence>
<keyword evidence="4 8" id="KW-0479">Metal-binding</keyword>
<proteinExistence type="inferred from homology"/>
<dbReference type="Pfam" id="PF00067">
    <property type="entry name" value="p450"/>
    <property type="match status" value="1"/>
</dbReference>
<evidence type="ECO:0000313" key="14">
    <source>
        <dbReference type="EMBL" id="AOC89155.1"/>
    </source>
</evidence>
<dbReference type="EMBL" id="KX183383">
    <property type="protein sequence ID" value="AOC89254.1"/>
    <property type="molecule type" value="Genomic_DNA"/>
</dbReference>
<dbReference type="InterPro" id="IPR001128">
    <property type="entry name" value="Cyt_P450"/>
</dbReference>
<evidence type="ECO:0000313" key="41">
    <source>
        <dbReference type="EMBL" id="AOC89251.1"/>
    </source>
</evidence>
<sequence>MALITSLQDVRLDMLAYFVAFLVVVSVVRKKLTPQPSAYLLNPRRWYEFTDARAVSEVLHTTRQTLEEWFHKHPTTPVRLTTDFGEMTFLPPTLADEIKNDKRLSFIKAANDSALHTEIPGFEPFREGGRNEAALIKEVIHGQLKKTLNKMTFPLAQETQLAVEHYLGANKEWHKIRLRDALLPLVTRISTRIFLGEDLCQNDKWISITTEYAANSLEVANRLRVWPKYMRYVVSYFSPGCGILRNQVKNASEMINPIVERRRSEEKGKEYNDSLGWFEKTAKQAYNPAATQLFLSAVSVHTTTDLICQCLEDIAAHPEIIKPLQEEIRRVIAEEGWNTKAMYKMILLDSVFKETQRLKPFQIASMVREAQSEITLSDGTFIPKGHQIAVSCHNMRDGRIYENPEKWDGYRFFRERQKSAREDKVQLSSPSVEHMGFGYGEHACPGRFFVAKQVKIVMMYLLLNYEWKIPEGPEPQLMAWCTTWVTDPDYEVLMRRKDKDDPCLRLELVQDD</sequence>
<dbReference type="EMBL" id="KX183360">
    <property type="protein sequence ID" value="AOC89231.1"/>
    <property type="molecule type" value="Genomic_DNA"/>
</dbReference>
<dbReference type="PRINTS" id="PR00465">
    <property type="entry name" value="EP450IV"/>
</dbReference>
<evidence type="ECO:0000313" key="39">
    <source>
        <dbReference type="EMBL" id="AOC89249.1"/>
    </source>
</evidence>
<dbReference type="EMBL" id="KX183372">
    <property type="protein sequence ID" value="AOC89243.1"/>
    <property type="molecule type" value="Genomic_DNA"/>
</dbReference>
<evidence type="ECO:0000313" key="26">
    <source>
        <dbReference type="EMBL" id="AOC89228.1"/>
    </source>
</evidence>
<dbReference type="EMBL" id="KX183381">
    <property type="protein sequence ID" value="AOC89252.1"/>
    <property type="molecule type" value="Genomic_DNA"/>
</dbReference>
<evidence type="ECO:0000313" key="30">
    <source>
        <dbReference type="EMBL" id="AOC89240.1"/>
    </source>
</evidence>
<dbReference type="EMBL" id="KX183376">
    <property type="protein sequence ID" value="AOC89247.1"/>
    <property type="molecule type" value="Genomic_DNA"/>
</dbReference>
<dbReference type="EMBL" id="KX183436">
    <property type="protein sequence ID" value="AOC89307.1"/>
    <property type="molecule type" value="Genomic_DNA"/>
</dbReference>
<evidence type="ECO:0000256" key="2">
    <source>
        <dbReference type="ARBA" id="ARBA00010617"/>
    </source>
</evidence>
<evidence type="ECO:0000313" key="47">
    <source>
        <dbReference type="EMBL" id="AOC89307.1"/>
    </source>
</evidence>
<dbReference type="EMBL" id="KM999943">
    <property type="protein sequence ID" value="AIU41073.1"/>
    <property type="molecule type" value="Genomic_DNA"/>
</dbReference>
<dbReference type="EMBL" id="KX183290">
    <property type="protein sequence ID" value="AOC89161.1"/>
    <property type="molecule type" value="Genomic_DNA"/>
</dbReference>
<dbReference type="EMBL" id="KX183359">
    <property type="protein sequence ID" value="AOC89230.1"/>
    <property type="molecule type" value="Genomic_DNA"/>
</dbReference>
<dbReference type="EMBL" id="KX183286">
    <property type="protein sequence ID" value="AOC89157.1"/>
    <property type="molecule type" value="Genomic_DNA"/>
</dbReference>
<evidence type="ECO:0000313" key="24">
    <source>
        <dbReference type="EMBL" id="AOC89166.1"/>
    </source>
</evidence>
<dbReference type="EMBL" id="KX183371">
    <property type="protein sequence ID" value="AOC89242.1"/>
    <property type="molecule type" value="Genomic_DNA"/>
</dbReference>
<evidence type="ECO:0000313" key="40">
    <source>
        <dbReference type="EMBL" id="AOC89250.1"/>
    </source>
</evidence>
<dbReference type="GO" id="GO:0004497">
    <property type="term" value="F:monooxygenase activity"/>
    <property type="evidence" value="ECO:0007669"/>
    <property type="project" value="UniProtKB-KW"/>
</dbReference>
<evidence type="ECO:0000313" key="13">
    <source>
        <dbReference type="EMBL" id="AOC89154.1"/>
    </source>
</evidence>
<evidence type="ECO:0000313" key="36">
    <source>
        <dbReference type="EMBL" id="AOC89246.1"/>
    </source>
</evidence>
<evidence type="ECO:0000313" key="34">
    <source>
        <dbReference type="EMBL" id="AOC89244.1"/>
    </source>
</evidence>
<dbReference type="EMBL" id="KX183295">
    <property type="protein sequence ID" value="AOC89166.1"/>
    <property type="molecule type" value="Genomic_DNA"/>
</dbReference>
<evidence type="ECO:0000313" key="46">
    <source>
        <dbReference type="EMBL" id="AOC89256.1"/>
    </source>
</evidence>
<evidence type="ECO:0000313" key="16">
    <source>
        <dbReference type="EMBL" id="AOC89157.1"/>
    </source>
</evidence>
<dbReference type="EMBL" id="KX183373">
    <property type="protein sequence ID" value="AOC89244.1"/>
    <property type="molecule type" value="Genomic_DNA"/>
</dbReference>
<dbReference type="EMBL" id="KX183374">
    <property type="protein sequence ID" value="AOC89245.1"/>
    <property type="molecule type" value="Genomic_DNA"/>
</dbReference>
<evidence type="ECO:0000313" key="29">
    <source>
        <dbReference type="EMBL" id="AOC89231.1"/>
    </source>
</evidence>
<dbReference type="EMBL" id="KX183292">
    <property type="protein sequence ID" value="AOC89163.1"/>
    <property type="molecule type" value="Genomic_DNA"/>
</dbReference>
<evidence type="ECO:0000313" key="28">
    <source>
        <dbReference type="EMBL" id="AOC89230.1"/>
    </source>
</evidence>
<evidence type="ECO:0000256" key="7">
    <source>
        <dbReference type="ARBA" id="ARBA00023033"/>
    </source>
</evidence>
<evidence type="ECO:0000313" key="23">
    <source>
        <dbReference type="EMBL" id="AOC89165.1"/>
    </source>
</evidence>
<evidence type="ECO:0000313" key="17">
    <source>
        <dbReference type="EMBL" id="AOC89159.1"/>
    </source>
</evidence>
<evidence type="ECO:0000313" key="12">
    <source>
        <dbReference type="EMBL" id="AIU41073.1"/>
    </source>
</evidence>
<dbReference type="EMBL" id="KX183291">
    <property type="protein sequence ID" value="AOC89162.1"/>
    <property type="molecule type" value="Genomic_DNA"/>
</dbReference>
<dbReference type="EMBL" id="KX183370">
    <property type="protein sequence ID" value="AOC89241.1"/>
    <property type="molecule type" value="Genomic_DNA"/>
</dbReference>
<evidence type="ECO:0000313" key="22">
    <source>
        <dbReference type="EMBL" id="AOC89164.1"/>
    </source>
</evidence>
<organism evidence="11">
    <name type="scientific">Gibberella zeae</name>
    <name type="common">Wheat head blight fungus</name>
    <name type="synonym">Fusarium graminearum</name>
    <dbReference type="NCBI Taxonomy" id="5518"/>
    <lineage>
        <taxon>Eukaryota</taxon>
        <taxon>Fungi</taxon>
        <taxon>Dikarya</taxon>
        <taxon>Ascomycota</taxon>
        <taxon>Pezizomycotina</taxon>
        <taxon>Sordariomycetes</taxon>
        <taxon>Hypocreomycetidae</taxon>
        <taxon>Hypocreales</taxon>
        <taxon>Nectriaceae</taxon>
        <taxon>Fusarium</taxon>
    </lineage>
</organism>
<dbReference type="CDD" id="cd11041">
    <property type="entry name" value="CYP503A1-like"/>
    <property type="match status" value="1"/>
</dbReference>
<evidence type="ECO:0000313" key="18">
    <source>
        <dbReference type="EMBL" id="AOC89160.1"/>
    </source>
</evidence>
<evidence type="ECO:0000313" key="31">
    <source>
        <dbReference type="EMBL" id="AOC89241.1"/>
    </source>
</evidence>
<dbReference type="EMBL" id="KX183384">
    <property type="protein sequence ID" value="AOC89255.1"/>
    <property type="molecule type" value="Genomic_DNA"/>
</dbReference>
<dbReference type="EMBL" id="KX183293">
    <property type="protein sequence ID" value="AOC89164.1"/>
    <property type="molecule type" value="Genomic_DNA"/>
</dbReference>
<dbReference type="EMBL" id="KX183358">
    <property type="protein sequence ID" value="AOC89229.1"/>
    <property type="molecule type" value="Genomic_DNA"/>
</dbReference>
<dbReference type="EMBL" id="KM999941">
    <property type="protein sequence ID" value="AIU41071.1"/>
    <property type="molecule type" value="Genomic_DNA"/>
</dbReference>
<dbReference type="GO" id="GO:0020037">
    <property type="term" value="F:heme binding"/>
    <property type="evidence" value="ECO:0007669"/>
    <property type="project" value="InterPro"/>
</dbReference>
<dbReference type="PANTHER" id="PTHR46206:SF2">
    <property type="entry name" value="CYTOCHROME P450 MONOOXYGENASE AUSG-RELATED"/>
    <property type="match status" value="1"/>
</dbReference>
<dbReference type="EMBL" id="KX183385">
    <property type="protein sequence ID" value="AOC89256.1"/>
    <property type="molecule type" value="Genomic_DNA"/>
</dbReference>
<evidence type="ECO:0000313" key="42">
    <source>
        <dbReference type="EMBL" id="AOC89252.1"/>
    </source>
</evidence>
<evidence type="ECO:0000313" key="35">
    <source>
        <dbReference type="EMBL" id="AOC89245.1"/>
    </source>
</evidence>
<comment type="similarity">
    <text evidence="2 9">Belongs to the cytochrome P450 family.</text>
</comment>
<feature type="binding site" description="axial binding residue" evidence="8">
    <location>
        <position position="444"/>
    </location>
    <ligand>
        <name>heme</name>
        <dbReference type="ChEBI" id="CHEBI:30413"/>
    </ligand>
    <ligandPart>
        <name>Fe</name>
        <dbReference type="ChEBI" id="CHEBI:18248"/>
    </ligandPart>
</feature>
<evidence type="ECO:0000313" key="11">
    <source>
        <dbReference type="EMBL" id="AIU41072.1"/>
    </source>
</evidence>
<dbReference type="Gene3D" id="1.10.630.10">
    <property type="entry name" value="Cytochrome P450"/>
    <property type="match status" value="1"/>
</dbReference>
<dbReference type="EMBL" id="KX183382">
    <property type="protein sequence ID" value="AOC89253.1"/>
    <property type="molecule type" value="Genomic_DNA"/>
</dbReference>
<dbReference type="InterPro" id="IPR002403">
    <property type="entry name" value="Cyt_P450_E_grp-IV"/>
</dbReference>
<evidence type="ECO:0000313" key="44">
    <source>
        <dbReference type="EMBL" id="AOC89254.1"/>
    </source>
</evidence>
<evidence type="ECO:0000313" key="33">
    <source>
        <dbReference type="EMBL" id="AOC89243.1"/>
    </source>
</evidence>
<dbReference type="EMBL" id="KX183356">
    <property type="protein sequence ID" value="AOC89227.1"/>
    <property type="molecule type" value="Genomic_DNA"/>
</dbReference>
<dbReference type="PANTHER" id="PTHR46206">
    <property type="entry name" value="CYTOCHROME P450"/>
    <property type="match status" value="1"/>
</dbReference>
<dbReference type="EMBL" id="KM999942">
    <property type="protein sequence ID" value="AIU41072.1"/>
    <property type="molecule type" value="Genomic_DNA"/>
</dbReference>
<protein>
    <submittedName>
        <fullName evidence="11 13">Cytochrome P450 monooxygenase</fullName>
    </submittedName>
</protein>
<dbReference type="EMBL" id="KX183380">
    <property type="protein sequence ID" value="AOC89251.1"/>
    <property type="molecule type" value="Genomic_DNA"/>
</dbReference>
<evidence type="ECO:0000313" key="32">
    <source>
        <dbReference type="EMBL" id="AOC89242.1"/>
    </source>
</evidence>
<dbReference type="EMBL" id="KX183379">
    <property type="protein sequence ID" value="AOC89250.1"/>
    <property type="molecule type" value="Genomic_DNA"/>
</dbReference>
<dbReference type="InterPro" id="IPR036396">
    <property type="entry name" value="Cyt_P450_sf"/>
</dbReference>
<evidence type="ECO:0000256" key="5">
    <source>
        <dbReference type="ARBA" id="ARBA00023002"/>
    </source>
</evidence>
<dbReference type="EMBL" id="KX183375">
    <property type="protein sequence ID" value="AOC89246.1"/>
    <property type="molecule type" value="Genomic_DNA"/>
</dbReference>
<evidence type="ECO:0000313" key="19">
    <source>
        <dbReference type="EMBL" id="AOC89161.1"/>
    </source>
</evidence>
<dbReference type="EMBL" id="KX183357">
    <property type="protein sequence ID" value="AOC89228.1"/>
    <property type="molecule type" value="Genomic_DNA"/>
</dbReference>
<accession>A0A097P8M8</accession>
<name>A0A097P8M8_GIBZA</name>
<evidence type="ECO:0000256" key="3">
    <source>
        <dbReference type="ARBA" id="ARBA00022617"/>
    </source>
</evidence>
<dbReference type="EMBL" id="KX183294">
    <property type="protein sequence ID" value="AOC89165.1"/>
    <property type="molecule type" value="Genomic_DNA"/>
</dbReference>
<dbReference type="EMBL" id="KX183288">
    <property type="protein sequence ID" value="AOC89159.1"/>
    <property type="molecule type" value="Genomic_DNA"/>
</dbReference>
<evidence type="ECO:0000313" key="25">
    <source>
        <dbReference type="EMBL" id="AOC89227.1"/>
    </source>
</evidence>
<dbReference type="GO" id="GO:0005506">
    <property type="term" value="F:iron ion binding"/>
    <property type="evidence" value="ECO:0007669"/>
    <property type="project" value="InterPro"/>
</dbReference>
<keyword evidence="3 8" id="KW-0349">Heme</keyword>
<evidence type="ECO:0000313" key="37">
    <source>
        <dbReference type="EMBL" id="AOC89247.1"/>
    </source>
</evidence>
<reference evidence="13" key="2">
    <citation type="journal article" date="2016" name="Fungal Genet. Biol.">
        <title>The geographic distribution and complex evolutionary history of the NX-2 trichothecene chemotype from Fusarium graminearum.</title>
        <authorList>
            <person name="Kelly A."/>
            <person name="Proctor R.H."/>
            <person name="Belzile F."/>
            <person name="Chulze S.N."/>
            <person name="Clear R.M."/>
            <person name="Cowger C."/>
            <person name="Elmer W."/>
            <person name="Lee T."/>
            <person name="Obanor F."/>
            <person name="Waalwijk C."/>
            <person name="Ward T.J."/>
        </authorList>
    </citation>
    <scope>NUCLEOTIDE SEQUENCE</scope>
    <source>
        <strain evidence="47">39173</strain>
        <strain evidence="13">40593</strain>
        <strain evidence="14">40594</strain>
        <strain evidence="15">40595</strain>
        <strain evidence="16">40596</strain>
        <strain evidence="17">43161</strain>
        <strain evidence="18">43884</strain>
        <strain evidence="19">44070</strain>
        <strain evidence="20">44078</strain>
        <strain evidence="21">44211</strain>
        <strain evidence="22">45141</strain>
        <strain evidence="23">45156</strain>
        <strain evidence="24">45373</strain>
        <strain evidence="25">47605</strain>
        <strain evidence="26">47659</strain>
        <strain evidence="27">53035</strain>
        <strain evidence="28">53040</strain>
        <strain evidence="29">53173</strain>
        <strain evidence="30">66030</strain>
        <strain evidence="31">66031</strain>
        <strain evidence="32">66032</strain>
        <strain evidence="33">66034</strain>
        <strain evidence="34">66035</strain>
        <strain evidence="35">66036</strain>
        <strain evidence="36">66038</strain>
        <strain evidence="37">66039</strain>
        <strain evidence="38">66040</strain>
        <strain evidence="39">66041</strain>
        <strain evidence="40">66042</strain>
        <strain evidence="41">66043</strain>
        <strain evidence="42">66045</strain>
        <strain evidence="43">66046</strain>
        <strain evidence="44">66047</strain>
        <strain evidence="45">66048</strain>
        <strain evidence="46">66049</strain>
        <strain evidence="48">F322</strain>
    </source>
</reference>
<evidence type="ECO:0000256" key="1">
    <source>
        <dbReference type="ARBA" id="ARBA00001971"/>
    </source>
</evidence>
<dbReference type="EMBL" id="KX183285">
    <property type="protein sequence ID" value="AOC89156.1"/>
    <property type="molecule type" value="Genomic_DNA"/>
</dbReference>
<dbReference type="SUPFAM" id="SSF48264">
    <property type="entry name" value="Cytochrome P450"/>
    <property type="match status" value="1"/>
</dbReference>
<dbReference type="EMBL" id="KX183289">
    <property type="protein sequence ID" value="AOC89160.1"/>
    <property type="molecule type" value="Genomic_DNA"/>
</dbReference>
<dbReference type="EMBL" id="KX183369">
    <property type="protein sequence ID" value="AOC89240.1"/>
    <property type="molecule type" value="Genomic_DNA"/>
</dbReference>